<comment type="caution">
    <text evidence="2">The sequence shown here is derived from an EMBL/GenBank/DDBJ whole genome shotgun (WGS) entry which is preliminary data.</text>
</comment>
<reference evidence="2 3" key="1">
    <citation type="journal article" date="2018" name="Sci. Rep.">
        <title>Genome sequence of the cauliflower mushroom Sparassis crispa (Hanabiratake) and its association with beneficial usage.</title>
        <authorList>
            <person name="Kiyama R."/>
            <person name="Furutani Y."/>
            <person name="Kawaguchi K."/>
            <person name="Nakanishi T."/>
        </authorList>
    </citation>
    <scope>NUCLEOTIDE SEQUENCE [LARGE SCALE GENOMIC DNA]</scope>
</reference>
<keyword evidence="3" id="KW-1185">Reference proteome</keyword>
<accession>A0A401GQ95</accession>
<dbReference type="AlphaFoldDB" id="A0A401GQ95"/>
<dbReference type="InParanoid" id="A0A401GQ95"/>
<sequence length="366" mass="41427">MLGIEEDVLRAEWVAQVEEQMKPAPRRSRDKGKRAIETVLALQKTLVAYQENIRDLKLKLLADNDVLDTQEIDLQLVDARSKSARIASALECKKAALGIGECAQLVRLACNVFLRIRMNAHAIKHRIRDRLHQCKFELKHLERSYRQTINNNKLSTHAESSIKRREPGILKLAKMYNNLCMQMSTLIRQRKAPRFAIVSPPIQSNGLFKLDIDDDIWQDVGLDDDADTDAVSQWLGDETSQVRAILCLTPMSSSWGPSEQELRDAAVYQVTGKWDKDESLMAQYNSGENQDDDEERVSFDPPTDSEDDGELVDAAEVVAFNDAYHELLANPDLDTLLLDSSIVDDTELLPVSPSRYTPRKRALLIV</sequence>
<proteinExistence type="predicted"/>
<name>A0A401GQ95_9APHY</name>
<gene>
    <name evidence="2" type="ORF">SCP_0603720</name>
</gene>
<dbReference type="GeneID" id="38781310"/>
<dbReference type="Proteomes" id="UP000287166">
    <property type="component" value="Unassembled WGS sequence"/>
</dbReference>
<evidence type="ECO:0000313" key="3">
    <source>
        <dbReference type="Proteomes" id="UP000287166"/>
    </source>
</evidence>
<evidence type="ECO:0000313" key="2">
    <source>
        <dbReference type="EMBL" id="GBE84393.1"/>
    </source>
</evidence>
<organism evidence="2 3">
    <name type="scientific">Sparassis crispa</name>
    <dbReference type="NCBI Taxonomy" id="139825"/>
    <lineage>
        <taxon>Eukaryota</taxon>
        <taxon>Fungi</taxon>
        <taxon>Dikarya</taxon>
        <taxon>Basidiomycota</taxon>
        <taxon>Agaricomycotina</taxon>
        <taxon>Agaricomycetes</taxon>
        <taxon>Polyporales</taxon>
        <taxon>Sparassidaceae</taxon>
        <taxon>Sparassis</taxon>
    </lineage>
</organism>
<dbReference type="OrthoDB" id="3265112at2759"/>
<dbReference type="RefSeq" id="XP_027615306.1">
    <property type="nucleotide sequence ID" value="XM_027759505.1"/>
</dbReference>
<feature type="region of interest" description="Disordered" evidence="1">
    <location>
        <begin position="286"/>
        <end position="309"/>
    </location>
</feature>
<protein>
    <submittedName>
        <fullName evidence="2">Uncharacterized protein</fullName>
    </submittedName>
</protein>
<dbReference type="EMBL" id="BFAD01000006">
    <property type="protein sequence ID" value="GBE84393.1"/>
    <property type="molecule type" value="Genomic_DNA"/>
</dbReference>
<evidence type="ECO:0000256" key="1">
    <source>
        <dbReference type="SAM" id="MobiDB-lite"/>
    </source>
</evidence>